<evidence type="ECO:0000259" key="1">
    <source>
        <dbReference type="PROSITE" id="PS51186"/>
    </source>
</evidence>
<gene>
    <name evidence="2" type="ORF">KC820_07070</name>
</gene>
<comment type="caution">
    <text evidence="2">The sequence shown here is derived from an EMBL/GenBank/DDBJ whole genome shotgun (WGS) entry which is preliminary data.</text>
</comment>
<dbReference type="InterPro" id="IPR000182">
    <property type="entry name" value="GNAT_dom"/>
</dbReference>
<organism evidence="2 3">
    <name type="scientific">Allobacillus saliphilus</name>
    <dbReference type="NCBI Taxonomy" id="2912308"/>
    <lineage>
        <taxon>Bacteria</taxon>
        <taxon>Bacillati</taxon>
        <taxon>Bacillota</taxon>
        <taxon>Bacilli</taxon>
        <taxon>Bacillales</taxon>
        <taxon>Bacillaceae</taxon>
        <taxon>Allobacillus</taxon>
    </lineage>
</organism>
<dbReference type="RefSeq" id="WP_212369699.1">
    <property type="nucleotide sequence ID" value="NZ_JAGSIE010000020.1"/>
</dbReference>
<proteinExistence type="predicted"/>
<reference evidence="2 3" key="1">
    <citation type="submission" date="2021-04" db="EMBL/GenBank/DDBJ databases">
        <title>Allobacillus sp. nov. SKP8-2 isolated from shrimp paste.</title>
        <authorList>
            <person name="Tanasupawat S."/>
            <person name="Yiamsombat S."/>
            <person name="Kanchanasin P."/>
            <person name="Kuncharoen N."/>
        </authorList>
    </citation>
    <scope>NUCLEOTIDE SEQUENCE [LARGE SCALE GENOMIC DNA]</scope>
    <source>
        <strain evidence="2 3">SKP8-2</strain>
    </source>
</reference>
<accession>A0A941HTF9</accession>
<dbReference type="AlphaFoldDB" id="A0A941HTF9"/>
<dbReference type="SUPFAM" id="SSF55729">
    <property type="entry name" value="Acyl-CoA N-acyltransferases (Nat)"/>
    <property type="match status" value="1"/>
</dbReference>
<dbReference type="Gene3D" id="3.40.630.30">
    <property type="match status" value="1"/>
</dbReference>
<sequence length="145" mass="17208">MNRTNIQELQSQKEIVEAYPIMKQLRSHLDQETYVGLVSEAQQKDRYRMYALNQNEKIVAVVGFKPMITLYYGRFIWVCDLVTDDHQRSKGYGELLLEFVHDWAKEHHYESVALSSGLQRTKAHHFYDHKMGYDKVSYVFKTDLK</sequence>
<dbReference type="InterPro" id="IPR016181">
    <property type="entry name" value="Acyl_CoA_acyltransferase"/>
</dbReference>
<protein>
    <submittedName>
        <fullName evidence="2">GNAT family N-acetyltransferase</fullName>
    </submittedName>
</protein>
<dbReference type="PROSITE" id="PS51186">
    <property type="entry name" value="GNAT"/>
    <property type="match status" value="1"/>
</dbReference>
<evidence type="ECO:0000313" key="3">
    <source>
        <dbReference type="Proteomes" id="UP000675431"/>
    </source>
</evidence>
<feature type="domain" description="N-acetyltransferase" evidence="1">
    <location>
        <begin position="4"/>
        <end position="145"/>
    </location>
</feature>
<evidence type="ECO:0000313" key="2">
    <source>
        <dbReference type="EMBL" id="MBR7553912.1"/>
    </source>
</evidence>
<keyword evidence="3" id="KW-1185">Reference proteome</keyword>
<dbReference type="EMBL" id="JAGSIE010000020">
    <property type="protein sequence ID" value="MBR7553912.1"/>
    <property type="molecule type" value="Genomic_DNA"/>
</dbReference>
<name>A0A941HTF9_9BACI</name>
<dbReference type="Proteomes" id="UP000675431">
    <property type="component" value="Unassembled WGS sequence"/>
</dbReference>
<dbReference type="GO" id="GO:0016747">
    <property type="term" value="F:acyltransferase activity, transferring groups other than amino-acyl groups"/>
    <property type="evidence" value="ECO:0007669"/>
    <property type="project" value="InterPro"/>
</dbReference>
<dbReference type="Pfam" id="PF00583">
    <property type="entry name" value="Acetyltransf_1"/>
    <property type="match status" value="1"/>
</dbReference>
<dbReference type="CDD" id="cd04301">
    <property type="entry name" value="NAT_SF"/>
    <property type="match status" value="1"/>
</dbReference>